<sequence length="668" mass="73508">MPTVEELQQAISEEKRQHQQTMETMARQLETIQSVLEDQKQFLQELITRVTKLKALKHELLTNKSGSVVDPLKFNTGSKNMDELLYSLHDMLEEATLTGDTVLDKLYKAAQQILAHGKSSTSSAKRSSDIAFVVRKDIRGAQPWARKHYKKCSTCGKKRACLPSWEQANEKSLGMARLPDLSCIPGKCFYKAAIRFFKKTCAEQMLDVFRVSSVVAMRGKNGSCITDPAATAKKITEVITAWIQKELASVREKAKQAPWNEEATKNLLLSGAMEVFLHTLNVTVTVSVAPPTLANATDPDCTPMSVDVVILTPTYIPVLSSLLGLLSDAAQRAYFVKHIVEPLAERLGKFLGIVEVVTRYTSLATNVVDSLIRLAQSKRLSDVLQKDLPRNAKIASETTNALQAVFWVLAVFGASVEVDCAIPFPGDISDIASLNKVVLNVAESFLRVLTAPNPYTTPPTNDPKTANVILRLLRAPTMFLEILNSTFSSNSRLPSTARVGVADFIVSPKAKIRYGLKIFSEIIVNIYRPYAPSTGVVIADENGKGGKPKAAGCIPIADLPRDIVRANMEVAEQAGSYMKKLVEYRKDTEMKGELLQTGNAILKRVITEVHEDTLFSAFMNDMEALQVEVVKAVGGCVDVWLPFKIDVTGAAGSPCELLYVRLEGHRHK</sequence>
<protein>
    <submittedName>
        <fullName evidence="1">Uncharacterized protein</fullName>
    </submittedName>
</protein>
<name>A0A061J053_TRYRA</name>
<accession>A0A061J053</accession>
<organism evidence="1 2">
    <name type="scientific">Trypanosoma rangeli SC58</name>
    <dbReference type="NCBI Taxonomy" id="429131"/>
    <lineage>
        <taxon>Eukaryota</taxon>
        <taxon>Discoba</taxon>
        <taxon>Euglenozoa</taxon>
        <taxon>Kinetoplastea</taxon>
        <taxon>Metakinetoplastina</taxon>
        <taxon>Trypanosomatida</taxon>
        <taxon>Trypanosomatidae</taxon>
        <taxon>Trypanosoma</taxon>
        <taxon>Herpetosoma</taxon>
    </lineage>
</organism>
<dbReference type="OrthoDB" id="272836at2759"/>
<gene>
    <name evidence="1" type="ORF">TRSC58_04814</name>
</gene>
<proteinExistence type="predicted"/>
<keyword evidence="2" id="KW-1185">Reference proteome</keyword>
<dbReference type="VEuPathDB" id="TriTrypDB:TRSC58_04814"/>
<dbReference type="AlphaFoldDB" id="A0A061J053"/>
<evidence type="ECO:0000313" key="2">
    <source>
        <dbReference type="Proteomes" id="UP000031737"/>
    </source>
</evidence>
<dbReference type="EMBL" id="AUPL01004814">
    <property type="protein sequence ID" value="ESL07496.1"/>
    <property type="molecule type" value="Genomic_DNA"/>
</dbReference>
<comment type="caution">
    <text evidence="1">The sequence shown here is derived from an EMBL/GenBank/DDBJ whole genome shotgun (WGS) entry which is preliminary data.</text>
</comment>
<dbReference type="Proteomes" id="UP000031737">
    <property type="component" value="Unassembled WGS sequence"/>
</dbReference>
<evidence type="ECO:0000313" key="1">
    <source>
        <dbReference type="EMBL" id="ESL07496.1"/>
    </source>
</evidence>
<reference evidence="1 2" key="1">
    <citation type="submission" date="2013-07" db="EMBL/GenBank/DDBJ databases">
        <authorList>
            <person name="Stoco P.H."/>
            <person name="Wagner G."/>
            <person name="Gerber A."/>
            <person name="Zaha A."/>
            <person name="Thompson C."/>
            <person name="Bartholomeu D.C."/>
            <person name="Luckemeyer D.D."/>
            <person name="Bahia D."/>
            <person name="Loreto E."/>
            <person name="Prestes E.B."/>
            <person name="Lima F.M."/>
            <person name="Rodrigues-Luiz G."/>
            <person name="Vallejo G.A."/>
            <person name="Filho J.F."/>
            <person name="Monteiro K.M."/>
            <person name="Tyler K.M."/>
            <person name="de Almeida L.G."/>
            <person name="Ortiz M.F."/>
            <person name="Siervo M.A."/>
            <person name="de Moraes M.H."/>
            <person name="Cunha O.L."/>
            <person name="Mendonca-Neto R."/>
            <person name="Silva R."/>
            <person name="Teixeira S.M."/>
            <person name="Murta S.M."/>
            <person name="Sincero T.C."/>
            <person name="Mendes T.A."/>
            <person name="Urmenyi T.P."/>
            <person name="Silva V.G."/>
            <person name="da Rocha W.D."/>
            <person name="Andersson B."/>
            <person name="Romanha A.J."/>
            <person name="Steindel M."/>
            <person name="de Vasconcelos A.T."/>
            <person name="Grisard E.C."/>
        </authorList>
    </citation>
    <scope>NUCLEOTIDE SEQUENCE [LARGE SCALE GENOMIC DNA]</scope>
    <source>
        <strain evidence="1 2">SC58</strain>
    </source>
</reference>